<accession>A0A848GGJ6</accession>
<organism evidence="3 4">
    <name type="scientific">Chitinophaga fulva</name>
    <dbReference type="NCBI Taxonomy" id="2728842"/>
    <lineage>
        <taxon>Bacteria</taxon>
        <taxon>Pseudomonadati</taxon>
        <taxon>Bacteroidota</taxon>
        <taxon>Chitinophagia</taxon>
        <taxon>Chitinophagales</taxon>
        <taxon>Chitinophagaceae</taxon>
        <taxon>Chitinophaga</taxon>
    </lineage>
</organism>
<dbReference type="AlphaFoldDB" id="A0A848GGJ6"/>
<dbReference type="CDD" id="cd06533">
    <property type="entry name" value="Glyco_transf_WecG_TagA"/>
    <property type="match status" value="1"/>
</dbReference>
<evidence type="ECO:0000256" key="2">
    <source>
        <dbReference type="ARBA" id="ARBA00022679"/>
    </source>
</evidence>
<gene>
    <name evidence="3" type="ORF">HHL17_08595</name>
</gene>
<dbReference type="PANTHER" id="PTHR34136:SF1">
    <property type="entry name" value="UDP-N-ACETYL-D-MANNOSAMINURONIC ACID TRANSFERASE"/>
    <property type="match status" value="1"/>
</dbReference>
<dbReference type="NCBIfam" id="TIGR00696">
    <property type="entry name" value="wecG_tagA_cpsF"/>
    <property type="match status" value="1"/>
</dbReference>
<dbReference type="InterPro" id="IPR004629">
    <property type="entry name" value="WecG_TagA_CpsF"/>
</dbReference>
<evidence type="ECO:0000313" key="4">
    <source>
        <dbReference type="Proteomes" id="UP000583266"/>
    </source>
</evidence>
<name>A0A848GGJ6_9BACT</name>
<dbReference type="Pfam" id="PF03808">
    <property type="entry name" value="Glyco_tran_WecG"/>
    <property type="match status" value="1"/>
</dbReference>
<dbReference type="PANTHER" id="PTHR34136">
    <property type="match status" value="1"/>
</dbReference>
<keyword evidence="1" id="KW-0328">Glycosyltransferase</keyword>
<dbReference type="EMBL" id="JABBGC010000001">
    <property type="protein sequence ID" value="NML37256.1"/>
    <property type="molecule type" value="Genomic_DNA"/>
</dbReference>
<comment type="caution">
    <text evidence="3">The sequence shown here is derived from an EMBL/GenBank/DDBJ whole genome shotgun (WGS) entry which is preliminary data.</text>
</comment>
<proteinExistence type="predicted"/>
<keyword evidence="2 3" id="KW-0808">Transferase</keyword>
<sequence>METFNLRHYKISLEYEFRDIIETPIVINAINPHSWVVAEKDPEFRYALMESDYLIPDGIGIVLASRLLWKKKIKKFAGNDLHLMILKELNRNAGKCFYLGASDNVLNKIHAKLEQLYPNIRCMTLSPPYKDNFTREENAVMINQINDYSPDVLFVGMTAPKQEKWIFKHKSELNVKVMCAIGGAFDFFAGTKRRAPSWMINCGLEWLFRLMLEPKRMWKRNFVSTPLFIYNMLQLRWKRNPDK</sequence>
<keyword evidence="4" id="KW-1185">Reference proteome</keyword>
<dbReference type="Proteomes" id="UP000583266">
    <property type="component" value="Unassembled WGS sequence"/>
</dbReference>
<dbReference type="GO" id="GO:0016758">
    <property type="term" value="F:hexosyltransferase activity"/>
    <property type="evidence" value="ECO:0007669"/>
    <property type="project" value="TreeGrafter"/>
</dbReference>
<reference evidence="3 4" key="1">
    <citation type="submission" date="2020-04" db="EMBL/GenBank/DDBJ databases">
        <title>Chitinophaga sp. G-6-1-13 sp. nov., isolated from soil.</title>
        <authorList>
            <person name="Dahal R.H."/>
            <person name="Chaudhary D.K."/>
        </authorList>
    </citation>
    <scope>NUCLEOTIDE SEQUENCE [LARGE SCALE GENOMIC DNA]</scope>
    <source>
        <strain evidence="3 4">G-6-1-13</strain>
    </source>
</reference>
<dbReference type="RefSeq" id="WP_169224326.1">
    <property type="nucleotide sequence ID" value="NZ_JABBGC010000001.1"/>
</dbReference>
<evidence type="ECO:0000256" key="1">
    <source>
        <dbReference type="ARBA" id="ARBA00022676"/>
    </source>
</evidence>
<protein>
    <submittedName>
        <fullName evidence="3">WecB/TagA/CpsF family glycosyltransferase</fullName>
    </submittedName>
</protein>
<evidence type="ECO:0000313" key="3">
    <source>
        <dbReference type="EMBL" id="NML37256.1"/>
    </source>
</evidence>